<dbReference type="GO" id="GO:0004519">
    <property type="term" value="F:endonuclease activity"/>
    <property type="evidence" value="ECO:0007669"/>
    <property type="project" value="UniProtKB-KW"/>
</dbReference>
<dbReference type="Pfam" id="PF00078">
    <property type="entry name" value="RVT_1"/>
    <property type="match status" value="1"/>
</dbReference>
<comment type="caution">
    <text evidence="2">The sequence shown here is derived from an EMBL/GenBank/DDBJ whole genome shotgun (WGS) entry which is preliminary data.</text>
</comment>
<dbReference type="InterPro" id="IPR000477">
    <property type="entry name" value="RT_dom"/>
</dbReference>
<feature type="domain" description="Reverse transcriptase" evidence="1">
    <location>
        <begin position="1"/>
        <end position="200"/>
    </location>
</feature>
<reference evidence="2 3" key="1">
    <citation type="journal article" date="2021" name="Elife">
        <title>Chloroplast acquisition without the gene transfer in kleptoplastic sea slugs, Plakobranchus ocellatus.</title>
        <authorList>
            <person name="Maeda T."/>
            <person name="Takahashi S."/>
            <person name="Yoshida T."/>
            <person name="Shimamura S."/>
            <person name="Takaki Y."/>
            <person name="Nagai Y."/>
            <person name="Toyoda A."/>
            <person name="Suzuki Y."/>
            <person name="Arimoto A."/>
            <person name="Ishii H."/>
            <person name="Satoh N."/>
            <person name="Nishiyama T."/>
            <person name="Hasebe M."/>
            <person name="Maruyama T."/>
            <person name="Minagawa J."/>
            <person name="Obokata J."/>
            <person name="Shigenobu S."/>
        </authorList>
    </citation>
    <scope>NUCLEOTIDE SEQUENCE [LARGE SCALE GENOMIC DNA]</scope>
</reference>
<dbReference type="CDD" id="cd01650">
    <property type="entry name" value="RT_nLTR_like"/>
    <property type="match status" value="1"/>
</dbReference>
<keyword evidence="2" id="KW-0255">Endonuclease</keyword>
<dbReference type="Proteomes" id="UP000762676">
    <property type="component" value="Unassembled WGS sequence"/>
</dbReference>
<dbReference type="PROSITE" id="PS50878">
    <property type="entry name" value="RT_POL"/>
    <property type="match status" value="1"/>
</dbReference>
<evidence type="ECO:0000259" key="1">
    <source>
        <dbReference type="PROSITE" id="PS50878"/>
    </source>
</evidence>
<protein>
    <submittedName>
        <fullName evidence="2">Endonuclease-reverse transcriptase</fullName>
    </submittedName>
</protein>
<evidence type="ECO:0000313" key="3">
    <source>
        <dbReference type="Proteomes" id="UP000762676"/>
    </source>
</evidence>
<gene>
    <name evidence="2" type="ORF">ElyMa_004845600</name>
</gene>
<dbReference type="SUPFAM" id="SSF56672">
    <property type="entry name" value="DNA/RNA polymerases"/>
    <property type="match status" value="1"/>
</dbReference>
<organism evidence="2 3">
    <name type="scientific">Elysia marginata</name>
    <dbReference type="NCBI Taxonomy" id="1093978"/>
    <lineage>
        <taxon>Eukaryota</taxon>
        <taxon>Metazoa</taxon>
        <taxon>Spiralia</taxon>
        <taxon>Lophotrochozoa</taxon>
        <taxon>Mollusca</taxon>
        <taxon>Gastropoda</taxon>
        <taxon>Heterobranchia</taxon>
        <taxon>Euthyneura</taxon>
        <taxon>Panpulmonata</taxon>
        <taxon>Sacoglossa</taxon>
        <taxon>Placobranchoidea</taxon>
        <taxon>Plakobranchidae</taxon>
        <taxon>Elysia</taxon>
    </lineage>
</organism>
<keyword evidence="2" id="KW-0378">Hydrolase</keyword>
<accession>A0AAV4IT48</accession>
<sequence length="366" mass="43017">MKFFDTRSLHAQNDNRKSFGNAEGHIPMFFDYTKAFDRVKHWEMIKQLKQLLVDGKDLRIIKNIYWQQTAAVRIENGTSPFQMIKRGVRQGCVLSPDLFNLYSETILRNLDEYPGIRIGGRMINNLRYADDKVLIAENKEDLQKLIDIAATESKRMGLELNSKKTEVMVISRRPNLNADLFVDGTKLKQRDSFKYLGTIITQDGKNHTEIKARIAQAKTNFQKIKPLLTNNKITITTRKWALQCYIEPILMYGCEAWTLTKEIQRKIEAAEIWFFRRMLRPWTARKTNEEVLKETETTRSLMNRIRRRQAKFVGHIMRREGLENLITTGRMEKKKNRGRQREKMLDGMTSWMGTKRVTDANSETWD</sequence>
<dbReference type="PANTHER" id="PTHR47027:SF8">
    <property type="entry name" value="RIBONUCLEASE H"/>
    <property type="match status" value="1"/>
</dbReference>
<dbReference type="AlphaFoldDB" id="A0AAV4IT48"/>
<dbReference type="EMBL" id="BMAT01009688">
    <property type="protein sequence ID" value="GFS11892.1"/>
    <property type="molecule type" value="Genomic_DNA"/>
</dbReference>
<dbReference type="PANTHER" id="PTHR47027">
    <property type="entry name" value="REVERSE TRANSCRIPTASE DOMAIN-CONTAINING PROTEIN"/>
    <property type="match status" value="1"/>
</dbReference>
<keyword evidence="3" id="KW-1185">Reference proteome</keyword>
<dbReference type="InterPro" id="IPR043502">
    <property type="entry name" value="DNA/RNA_pol_sf"/>
</dbReference>
<proteinExistence type="predicted"/>
<evidence type="ECO:0000313" key="2">
    <source>
        <dbReference type="EMBL" id="GFS11892.1"/>
    </source>
</evidence>
<name>A0AAV4IT48_9GAST</name>
<dbReference type="PRINTS" id="PR01345">
    <property type="entry name" value="CERVTRCPTASE"/>
</dbReference>
<keyword evidence="2" id="KW-0540">Nuclease</keyword>